<dbReference type="InterPro" id="IPR043136">
    <property type="entry name" value="B30.2/SPRY_sf"/>
</dbReference>
<gene>
    <name evidence="9" type="ORF">ANCCAN_01676</name>
</gene>
<dbReference type="InterPro" id="IPR006595">
    <property type="entry name" value="CTLH_C"/>
</dbReference>
<feature type="region of interest" description="Disordered" evidence="6">
    <location>
        <begin position="462"/>
        <end position="493"/>
    </location>
</feature>
<dbReference type="PROSITE" id="PS01136">
    <property type="entry name" value="UPF0034"/>
    <property type="match status" value="1"/>
</dbReference>
<accession>A0A368H6K3</accession>
<proteinExistence type="predicted"/>
<dbReference type="InterPro" id="IPR013785">
    <property type="entry name" value="Aldolase_TIM"/>
</dbReference>
<keyword evidence="2" id="KW-0285">Flavoprotein</keyword>
<keyword evidence="10" id="KW-1185">Reference proteome</keyword>
<dbReference type="Pfam" id="PF01207">
    <property type="entry name" value="Dus"/>
    <property type="match status" value="1"/>
</dbReference>
<feature type="region of interest" description="Disordered" evidence="6">
    <location>
        <begin position="101"/>
        <end position="124"/>
    </location>
</feature>
<organism evidence="9 10">
    <name type="scientific">Ancylostoma caninum</name>
    <name type="common">Dog hookworm</name>
    <dbReference type="NCBI Taxonomy" id="29170"/>
    <lineage>
        <taxon>Eukaryota</taxon>
        <taxon>Metazoa</taxon>
        <taxon>Ecdysozoa</taxon>
        <taxon>Nematoda</taxon>
        <taxon>Chromadorea</taxon>
        <taxon>Rhabditida</taxon>
        <taxon>Rhabditina</taxon>
        <taxon>Rhabditomorpha</taxon>
        <taxon>Strongyloidea</taxon>
        <taxon>Ancylostomatidae</taxon>
        <taxon>Ancylostomatinae</taxon>
        <taxon>Ancylostoma</taxon>
    </lineage>
</organism>
<keyword evidence="3" id="KW-0288">FMN</keyword>
<evidence type="ECO:0000256" key="5">
    <source>
        <dbReference type="ARBA" id="ARBA00023002"/>
    </source>
</evidence>
<keyword evidence="4" id="KW-0819">tRNA processing</keyword>
<feature type="domain" description="CTLH" evidence="8">
    <location>
        <begin position="397"/>
        <end position="454"/>
    </location>
</feature>
<dbReference type="PANTHER" id="PTHR45936:SF1">
    <property type="entry name" value="TRNA-DIHYDROURIDINE(20) SYNTHASE [NAD(P)+]-LIKE"/>
    <property type="match status" value="1"/>
</dbReference>
<dbReference type="STRING" id="29170.A0A368H6K3"/>
<dbReference type="Gene3D" id="2.60.120.920">
    <property type="match status" value="1"/>
</dbReference>
<dbReference type="Gene3D" id="3.30.160.20">
    <property type="match status" value="1"/>
</dbReference>
<comment type="cofactor">
    <cofactor evidence="1">
        <name>FMN</name>
        <dbReference type="ChEBI" id="CHEBI:58210"/>
    </cofactor>
</comment>
<dbReference type="InterPro" id="IPR013320">
    <property type="entry name" value="ConA-like_dom_sf"/>
</dbReference>
<evidence type="ECO:0000256" key="6">
    <source>
        <dbReference type="SAM" id="MobiDB-lite"/>
    </source>
</evidence>
<evidence type="ECO:0000259" key="8">
    <source>
        <dbReference type="PROSITE" id="PS50897"/>
    </source>
</evidence>
<sequence length="1284" mass="142864">MGTFTLPYFLRTAIWEKKAYWIMSIPVIYFARCWENAGYSKVEMMKFPTILGPFKDVCRETAYHTQERRSMEVLNCRACSWDRYNRLNIVMLMNRGLPIGDDSSNSNDDEMGEEVASSRGLSDDSWCSDGLKPATTFEENERLARERLLNLYPRAEFKRLPRAWNKNDKYHFLDISHSSLRVSYKGNGKQQQKDAASTRADYPIPPQCGVYYFEITIVRGLKGCMGVGVCGKSVNLNRLPGWDRYSYGYHGDDGNFFSFSGNGVSYGPKFTTGDVIGCGVNLVNKTIFFTKNGVHLGIASRELEHIDDLYPTIGLQTTGEVVDANFGQRPFRFDIRPEMETARAKVSGEILAIQLPSEKTDWMNKLVSSWMACEGYSKSMASFCNAAKLVPEEGEQSIETRKEIVALVLSRRSAEAISRMEDAYPDIFVLNKNIALVLKCQQFVEMAAEIARQDALAKPVNITSSNGQSMPSSAVTPRSTHSYPANPHKRTYGKYVDSQAEDIEAPPARRTPPFADDDANVPVDVQMEEEPCSSSAALASTRNGQSAEDVKNGAGSADGGSIDDGLIIGADGDTTIIEEENTEDEEDVEVEDGIRREEEAAACAVEYQKYNEVIEFGRSIHALSLQIPNLSGNTKALLNDSLATICLLDYSQFESHHLLSDEHLHDLAKQTAAAILEFGGRSPQSQLSRYFHLWAKMQSELSSAKIPHCAFTDVTQLVFGVPVPPINTCSSSNTTNPAPAEDTNMVVVTNYMRCDLKSRFGCSDVRHVMSVTGDSSLYTNKIIMAPMVRAGRTPLRVLALDYGADLCYTEEIIDQKLLSSKRVVNNALGTIDYCMVDDIVLRIAPREQKRCVLQIGTNSGVNAAQVAKMIGTDVAAIDVNMGCPKSFSIHCGMGAALLKQVDKVKEILTSLTSLSQVPVSCKIRVLDDPSETLNLVRDIEKCGVAALGVHGRRRDERDPHPCRIEEIREVARTVSIPVIANGGSGEISCYEDILKFRTETGASSAMIARKALSCPSIFRQEGVLPFDQDVVNFLDLACEYDENYTMTKYVVQRILGGKQDSDPRGRQTVLAGSNLEICRAWGTENKYEECRRNRLRKQCKRPLADEPADYEYYDVTFPLKRLRDAQNAHATPKCVLFKYCKDMKIEVPVYASHRREEDKRYEGSVEVMGKRFRSRKGQPNIKMAEQVILYAAIFLQPHTERKVGLSAAASILSGSPGSLDWPQLKTPVNRRMGRAIAVQVLIGGIILKNTPWIHRAVLPKLFWAPVINFVHPSASRRAFTIAGQ</sequence>
<comment type="caution">
    <text evidence="9">The sequence shown here is derived from an EMBL/GenBank/DDBJ whole genome shotgun (WGS) entry which is preliminary data.</text>
</comment>
<evidence type="ECO:0000256" key="4">
    <source>
        <dbReference type="ARBA" id="ARBA00022694"/>
    </source>
</evidence>
<reference evidence="9 10" key="1">
    <citation type="submission" date="2014-10" db="EMBL/GenBank/DDBJ databases">
        <title>Draft genome of the hookworm Ancylostoma caninum.</title>
        <authorList>
            <person name="Mitreva M."/>
        </authorList>
    </citation>
    <scope>NUCLEOTIDE SEQUENCE [LARGE SCALE GENOMIC DNA]</scope>
    <source>
        <strain evidence="9 10">Baltimore</strain>
    </source>
</reference>
<evidence type="ECO:0000256" key="2">
    <source>
        <dbReference type="ARBA" id="ARBA00022630"/>
    </source>
</evidence>
<dbReference type="CDD" id="cd02801">
    <property type="entry name" value="DUS_like_FMN"/>
    <property type="match status" value="1"/>
</dbReference>
<name>A0A368H6K3_ANCCA</name>
<feature type="compositionally biased region" description="Polar residues" evidence="6">
    <location>
        <begin position="532"/>
        <end position="546"/>
    </location>
</feature>
<evidence type="ECO:0000256" key="1">
    <source>
        <dbReference type="ARBA" id="ARBA00001917"/>
    </source>
</evidence>
<dbReference type="CDD" id="cd12909">
    <property type="entry name" value="SPRY_RanBP9_10"/>
    <property type="match status" value="1"/>
</dbReference>
<dbReference type="SUPFAM" id="SSF54768">
    <property type="entry name" value="dsRNA-binding domain-like"/>
    <property type="match status" value="1"/>
</dbReference>
<feature type="compositionally biased region" description="Low complexity" evidence="6">
    <location>
        <begin position="553"/>
        <end position="565"/>
    </location>
</feature>
<dbReference type="Proteomes" id="UP000252519">
    <property type="component" value="Unassembled WGS sequence"/>
</dbReference>
<dbReference type="OrthoDB" id="5821166at2759"/>
<dbReference type="InterPro" id="IPR003877">
    <property type="entry name" value="SPRY_dom"/>
</dbReference>
<dbReference type="InterPro" id="IPR001870">
    <property type="entry name" value="B30.2/SPRY"/>
</dbReference>
<feature type="region of interest" description="Disordered" evidence="6">
    <location>
        <begin position="527"/>
        <end position="565"/>
    </location>
</feature>
<dbReference type="EMBL" id="JOJR01000008">
    <property type="protein sequence ID" value="RCN52243.1"/>
    <property type="molecule type" value="Genomic_DNA"/>
</dbReference>
<evidence type="ECO:0000313" key="10">
    <source>
        <dbReference type="Proteomes" id="UP000252519"/>
    </source>
</evidence>
<dbReference type="PANTHER" id="PTHR45936">
    <property type="entry name" value="TRNA-DIHYDROURIDINE(20) SYNTHASE [NAD(P)+]-LIKE"/>
    <property type="match status" value="1"/>
</dbReference>
<dbReference type="InterPro" id="IPR018517">
    <property type="entry name" value="tRNA_hU_synthase_CS"/>
</dbReference>
<dbReference type="InterPro" id="IPR052582">
    <property type="entry name" value="tRNA-DUS-like"/>
</dbReference>
<evidence type="ECO:0000259" key="7">
    <source>
        <dbReference type="PROSITE" id="PS50188"/>
    </source>
</evidence>
<protein>
    <submittedName>
        <fullName evidence="9">SPRY domain protein</fullName>
    </submittedName>
</protein>
<dbReference type="PROSITE" id="PS50897">
    <property type="entry name" value="CTLH"/>
    <property type="match status" value="1"/>
</dbReference>
<dbReference type="SUPFAM" id="SSF51395">
    <property type="entry name" value="FMN-linked oxidoreductases"/>
    <property type="match status" value="1"/>
</dbReference>
<dbReference type="GO" id="GO:0050660">
    <property type="term" value="F:flavin adenine dinucleotide binding"/>
    <property type="evidence" value="ECO:0007669"/>
    <property type="project" value="InterPro"/>
</dbReference>
<dbReference type="PROSITE" id="PS50188">
    <property type="entry name" value="B302_SPRY"/>
    <property type="match status" value="1"/>
</dbReference>
<dbReference type="GO" id="GO:0017150">
    <property type="term" value="F:tRNA dihydrouridine synthase activity"/>
    <property type="evidence" value="ECO:0007669"/>
    <property type="project" value="InterPro"/>
</dbReference>
<feature type="compositionally biased region" description="Polar residues" evidence="6">
    <location>
        <begin position="462"/>
        <end position="483"/>
    </location>
</feature>
<feature type="domain" description="B30.2/SPRY" evidence="7">
    <location>
        <begin position="142"/>
        <end position="331"/>
    </location>
</feature>
<dbReference type="SMART" id="SM00668">
    <property type="entry name" value="CTLH"/>
    <property type="match status" value="1"/>
</dbReference>
<dbReference type="InterPro" id="IPR035782">
    <property type="entry name" value="SPRY_RanBP9/10"/>
</dbReference>
<dbReference type="Pfam" id="PF00622">
    <property type="entry name" value="SPRY"/>
    <property type="match status" value="1"/>
</dbReference>
<dbReference type="SUPFAM" id="SSF49899">
    <property type="entry name" value="Concanavalin A-like lectins/glucanases"/>
    <property type="match status" value="1"/>
</dbReference>
<evidence type="ECO:0000313" key="9">
    <source>
        <dbReference type="EMBL" id="RCN52243.1"/>
    </source>
</evidence>
<dbReference type="GO" id="GO:0005737">
    <property type="term" value="C:cytoplasm"/>
    <property type="evidence" value="ECO:0007669"/>
    <property type="project" value="TreeGrafter"/>
</dbReference>
<keyword evidence="5" id="KW-0560">Oxidoreductase</keyword>
<dbReference type="InterPro" id="IPR035587">
    <property type="entry name" value="DUS-like_FMN-bd"/>
</dbReference>
<dbReference type="Gene3D" id="3.20.20.70">
    <property type="entry name" value="Aldolase class I"/>
    <property type="match status" value="1"/>
</dbReference>
<evidence type="ECO:0000256" key="3">
    <source>
        <dbReference type="ARBA" id="ARBA00022643"/>
    </source>
</evidence>
<dbReference type="SMART" id="SM00449">
    <property type="entry name" value="SPRY"/>
    <property type="match status" value="1"/>
</dbReference>